<feature type="transmembrane region" description="Helical" evidence="1">
    <location>
        <begin position="7"/>
        <end position="32"/>
    </location>
</feature>
<organism evidence="2 3">
    <name type="scientific">Methanochimaera problematica</name>
    <dbReference type="NCBI Taxonomy" id="2609417"/>
    <lineage>
        <taxon>Archaea</taxon>
        <taxon>Methanobacteriati</taxon>
        <taxon>Methanobacteriota</taxon>
        <taxon>Stenosarchaea group</taxon>
        <taxon>Methanomicrobia</taxon>
        <taxon>Methanomicrobiales</taxon>
        <taxon>Methanomicrobiaceae</taxon>
        <taxon>Methanochimaera</taxon>
    </lineage>
</organism>
<evidence type="ECO:0000313" key="3">
    <source>
        <dbReference type="Proteomes" id="UP001301797"/>
    </source>
</evidence>
<keyword evidence="1" id="KW-1133">Transmembrane helix</keyword>
<keyword evidence="1" id="KW-0472">Membrane</keyword>
<sequence>MELNKNYTIAGVSLIAVIILILMMFSGVLFSLPRQLCVILLGTFPLIILTLLVIALSALMTSRSKNTSDKIISSTVIIGLLVIIAGIIVPVIFFESFVHNQGQGNIKYIVSVTGLEDKNGNYLNDVIVPLPMQNGEYLLPLEEIDNRYFGEWHTVIVGFPDSDKKMLAFQHAGVNLTNINAEFNQYLPDGLTVDNGKQVYLSPVLDGQNKLTMNLEDMDYSYKTMVALPDNLKNESDSTAEKINFNIILWVSTGKTGFMTRAVDYRFSINESLSMYSSGFTQVNVTVHAS</sequence>
<dbReference type="EMBL" id="CP043875">
    <property type="protein sequence ID" value="WOF16469.1"/>
    <property type="molecule type" value="Genomic_DNA"/>
</dbReference>
<keyword evidence="1" id="KW-0812">Transmembrane</keyword>
<evidence type="ECO:0000256" key="1">
    <source>
        <dbReference type="SAM" id="Phobius"/>
    </source>
</evidence>
<feature type="transmembrane region" description="Helical" evidence="1">
    <location>
        <begin position="71"/>
        <end position="93"/>
    </location>
</feature>
<reference evidence="2 3" key="1">
    <citation type="submission" date="2019-09" db="EMBL/GenBank/DDBJ databases">
        <title>The complete genome of Methanoplanus sp. FWC-SCC4.</title>
        <authorList>
            <person name="Chen S.-C."/>
            <person name="Zhou Y.-Z."/>
            <person name="Lai M.-C."/>
        </authorList>
    </citation>
    <scope>NUCLEOTIDE SEQUENCE [LARGE SCALE GENOMIC DNA]</scope>
    <source>
        <strain evidence="2 3">FWC-SCC4</strain>
    </source>
</reference>
<feature type="transmembrane region" description="Helical" evidence="1">
    <location>
        <begin position="38"/>
        <end position="59"/>
    </location>
</feature>
<proteinExistence type="predicted"/>
<dbReference type="AlphaFoldDB" id="A0AA97I4F9"/>
<keyword evidence="3" id="KW-1185">Reference proteome</keyword>
<evidence type="ECO:0000313" key="2">
    <source>
        <dbReference type="EMBL" id="WOF16469.1"/>
    </source>
</evidence>
<name>A0AA97I4F9_9EURY</name>
<protein>
    <submittedName>
        <fullName evidence="2">Uncharacterized protein</fullName>
    </submittedName>
</protein>
<accession>A0AA97I4F9</accession>
<dbReference type="PROSITE" id="PS00213">
    <property type="entry name" value="LIPOCALIN"/>
    <property type="match status" value="1"/>
</dbReference>
<dbReference type="KEGG" id="mefw:F1737_07025"/>
<gene>
    <name evidence="2" type="ORF">F1737_07025</name>
</gene>
<dbReference type="InterPro" id="IPR022272">
    <property type="entry name" value="Lipocalin_CS"/>
</dbReference>
<dbReference type="Proteomes" id="UP001301797">
    <property type="component" value="Chromosome"/>
</dbReference>